<accession>A0ABU3C0I6</accession>
<evidence type="ECO:0000313" key="3">
    <source>
        <dbReference type="Proteomes" id="UP001251857"/>
    </source>
</evidence>
<proteinExistence type="predicted"/>
<dbReference type="EMBL" id="JAVRIB010000008">
    <property type="protein sequence ID" value="MDT0635069.1"/>
    <property type="molecule type" value="Genomic_DNA"/>
</dbReference>
<evidence type="ECO:0000256" key="1">
    <source>
        <dbReference type="SAM" id="Coils"/>
    </source>
</evidence>
<comment type="caution">
    <text evidence="2">The sequence shown here is derived from an EMBL/GenBank/DDBJ whole genome shotgun (WGS) entry which is preliminary data.</text>
</comment>
<organism evidence="2 3">
    <name type="scientific">Spectribacter hydrogenoxidans</name>
    <dbReference type="NCBI Taxonomy" id="3075608"/>
    <lineage>
        <taxon>Bacteria</taxon>
        <taxon>Pseudomonadati</taxon>
        <taxon>Pseudomonadota</taxon>
        <taxon>Gammaproteobacteria</taxon>
        <taxon>Salinisphaerales</taxon>
        <taxon>Salinisphaeraceae</taxon>
        <taxon>Spectribacter</taxon>
    </lineage>
</organism>
<name>A0ABU3C0I6_9GAMM</name>
<reference evidence="2 3" key="1">
    <citation type="submission" date="2023-09" db="EMBL/GenBank/DDBJ databases">
        <authorList>
            <person name="Rey-Velasco X."/>
        </authorList>
    </citation>
    <scope>NUCLEOTIDE SEQUENCE [LARGE SCALE GENOMIC DNA]</scope>
    <source>
        <strain evidence="2 3">W335</strain>
    </source>
</reference>
<keyword evidence="3" id="KW-1185">Reference proteome</keyword>
<keyword evidence="1" id="KW-0175">Coiled coil</keyword>
<evidence type="ECO:0000313" key="2">
    <source>
        <dbReference type="EMBL" id="MDT0635069.1"/>
    </source>
</evidence>
<dbReference type="Proteomes" id="UP001251857">
    <property type="component" value="Unassembled WGS sequence"/>
</dbReference>
<feature type="coiled-coil region" evidence="1">
    <location>
        <begin position="34"/>
        <end position="62"/>
    </location>
</feature>
<protein>
    <recommendedName>
        <fullName evidence="4">Transposase</fullName>
    </recommendedName>
</protein>
<sequence>MTLVSRTPDIASDYLPDTEAQRRLEQHLRNGHNLRRWRERLAEQARENERQRRARLQRMRKRFVAKRRAAVRMRTVMS</sequence>
<evidence type="ECO:0008006" key="4">
    <source>
        <dbReference type="Google" id="ProtNLM"/>
    </source>
</evidence>
<dbReference type="RefSeq" id="WP_311652919.1">
    <property type="nucleotide sequence ID" value="NZ_JAVRIB010000008.1"/>
</dbReference>
<gene>
    <name evidence="2" type="ORF">RM532_08865</name>
</gene>